<accession>A0A1M5T9X7</accession>
<gene>
    <name evidence="4" type="ORF">SAMN02745245_01407</name>
</gene>
<dbReference type="RefSeq" id="WP_073185004.1">
    <property type="nucleotide sequence ID" value="NZ_FQXI01000010.1"/>
</dbReference>
<dbReference type="InterPro" id="IPR019734">
    <property type="entry name" value="TPR_rpt"/>
</dbReference>
<dbReference type="InterPro" id="IPR036388">
    <property type="entry name" value="WH-like_DNA-bd_sf"/>
</dbReference>
<dbReference type="InterPro" id="IPR041664">
    <property type="entry name" value="AAA_16"/>
</dbReference>
<dbReference type="SUPFAM" id="SSF48452">
    <property type="entry name" value="TPR-like"/>
    <property type="match status" value="3"/>
</dbReference>
<dbReference type="Gene3D" id="3.40.50.300">
    <property type="entry name" value="P-loop containing nucleotide triphosphate hydrolases"/>
    <property type="match status" value="1"/>
</dbReference>
<dbReference type="GO" id="GO:0003677">
    <property type="term" value="F:DNA binding"/>
    <property type="evidence" value="ECO:0007669"/>
    <property type="project" value="UniProtKB-KW"/>
</dbReference>
<keyword evidence="5" id="KW-1185">Reference proteome</keyword>
<dbReference type="AlphaFoldDB" id="A0A1M5T9X7"/>
<sequence>MSKIYCQLFGIPQITKDGEKIFFPYAKINALIYYILVNNVVSRDEIAGLLWPDENEKVAKKNLRNALYQAKKSLGPDFIISPKKSILVLNEDLDIKCDVTMFSKDPENNIQLYKGDFLQGFFLKDAEEYEHWITKTRSFYQDKFTNVLYQKIEYDIENGIYADVEKNINKLTQIDEFDERNFRLLMKYFQKTGRSGKVIETYQDLSKILQVELGVEPDEKTKTIYEDSIKQINLTNSKNKFQNNFFYGRYNEIALIEEMITDFYNDKSSKSLFINGEAGIGKSYLKKKVLENKEKDFFILESFSYQAEENHVLRPFGIIINKLSKILKEENIPVPTFWNSTISKLFPNFDDFSSDVKLLETKDPLDTLNFDLVTQVIVESIKKISEIKKIIIIFEDIQWMDEASVKLLTSVILHIKSEAMFIMTSRHQYNKSVDDLIVALDRYNKIEKINLERFSPEESYEFIKKAVPNLELEKETFEKIYSETEGNSFFLDEYIYLLKSNSDINIMSSKMIDTIKSRFLYLSNTEKELLDIVSFFYDKAPLEIICEITGKSELEILPSMEELERRNILTEVANKNTISLVFTHTKLREYIYMTQSTSRKKIIHKKIGELLEKKLDKRKKDPYLLSKLVYHYTNANEELKSLKYKIETLNYYLNFSHELFPILNTSELQSNNIVYISRDKIENSLDEIENVFNELRKEDKSEELNILEVEFFYMKGRYLIRDGDYKEGIDDIKYVIQKATELDDRDYVLDGYKQMIFYNIQTNNAEDMIVYIELALDLAVKCNYHKEIGILLRLKGLYNMMIGNYFTAEKLLTESINTFNVTEDVANRYAINIAAAYNYIGELRFALGEYSESIISFEKAIELSINKNALSSLSVFYINLGKSYFALDNMERATYYFDLAYELYGRFDSFWKRPVLDSYMALIEIKQSNYEDALKHISSAIKFSEKMKDPRASGSVYFALYEISKLQAENNELSSVFKDILIEKPDYYKKKALESLDKYRDLYEINIITKK</sequence>
<reference evidence="4 5" key="1">
    <citation type="submission" date="2016-11" db="EMBL/GenBank/DDBJ databases">
        <authorList>
            <person name="Jaros S."/>
            <person name="Januszkiewicz K."/>
            <person name="Wedrychowicz H."/>
        </authorList>
    </citation>
    <scope>NUCLEOTIDE SEQUENCE [LARGE SCALE GENOMIC DNA]</scope>
    <source>
        <strain evidence="4 5">DSM 21120</strain>
    </source>
</reference>
<dbReference type="Gene3D" id="1.10.10.10">
    <property type="entry name" value="Winged helix-like DNA-binding domain superfamily/Winged helix DNA-binding domain"/>
    <property type="match status" value="1"/>
</dbReference>
<dbReference type="InterPro" id="IPR011990">
    <property type="entry name" value="TPR-like_helical_dom_sf"/>
</dbReference>
<keyword evidence="4" id="KW-0238">DNA-binding</keyword>
<dbReference type="InterPro" id="IPR051677">
    <property type="entry name" value="AfsR-DnrI-RedD_regulator"/>
</dbReference>
<dbReference type="STRING" id="1120995.SAMN02745245_01407"/>
<evidence type="ECO:0000256" key="1">
    <source>
        <dbReference type="PROSITE-ProRule" id="PRU00339"/>
    </source>
</evidence>
<feature type="repeat" description="TPR" evidence="1">
    <location>
        <begin position="874"/>
        <end position="907"/>
    </location>
</feature>
<dbReference type="PANTHER" id="PTHR35807">
    <property type="entry name" value="TRANSCRIPTIONAL REGULATOR REDD-RELATED"/>
    <property type="match status" value="1"/>
</dbReference>
<dbReference type="PROSITE" id="PS50005">
    <property type="entry name" value="TPR"/>
    <property type="match status" value="2"/>
</dbReference>
<dbReference type="SUPFAM" id="SSF52540">
    <property type="entry name" value="P-loop containing nucleoside triphosphate hydrolases"/>
    <property type="match status" value="1"/>
</dbReference>
<evidence type="ECO:0000259" key="3">
    <source>
        <dbReference type="SMART" id="SM01043"/>
    </source>
</evidence>
<name>A0A1M5T9X7_9FIRM</name>
<dbReference type="OrthoDB" id="190810at2"/>
<dbReference type="InterPro" id="IPR027417">
    <property type="entry name" value="P-loop_NTPase"/>
</dbReference>
<evidence type="ECO:0000313" key="5">
    <source>
        <dbReference type="Proteomes" id="UP000184032"/>
    </source>
</evidence>
<dbReference type="Pfam" id="PF13191">
    <property type="entry name" value="AAA_16"/>
    <property type="match status" value="1"/>
</dbReference>
<protein>
    <submittedName>
        <fullName evidence="4">DNA-binding transcriptional activator of the SARP family</fullName>
    </submittedName>
</protein>
<keyword evidence="1" id="KW-0802">TPR repeat</keyword>
<dbReference type="SMART" id="SM01043">
    <property type="entry name" value="BTAD"/>
    <property type="match status" value="1"/>
</dbReference>
<keyword evidence="2" id="KW-0175">Coiled coil</keyword>
<dbReference type="Gene3D" id="1.25.40.10">
    <property type="entry name" value="Tetratricopeptide repeat domain"/>
    <property type="match status" value="2"/>
</dbReference>
<feature type="repeat" description="TPR" evidence="1">
    <location>
        <begin position="834"/>
        <end position="867"/>
    </location>
</feature>
<proteinExistence type="predicted"/>
<dbReference type="Pfam" id="PF03704">
    <property type="entry name" value="BTAD"/>
    <property type="match status" value="1"/>
</dbReference>
<dbReference type="Proteomes" id="UP000184032">
    <property type="component" value="Unassembled WGS sequence"/>
</dbReference>
<dbReference type="EMBL" id="FQXI01000010">
    <property type="protein sequence ID" value="SHH47511.1"/>
    <property type="molecule type" value="Genomic_DNA"/>
</dbReference>
<evidence type="ECO:0000256" key="2">
    <source>
        <dbReference type="SAM" id="Coils"/>
    </source>
</evidence>
<feature type="domain" description="Bacterial transcriptional activator" evidence="3">
    <location>
        <begin position="97"/>
        <end position="229"/>
    </location>
</feature>
<feature type="coiled-coil region" evidence="2">
    <location>
        <begin position="678"/>
        <end position="705"/>
    </location>
</feature>
<dbReference type="InterPro" id="IPR005158">
    <property type="entry name" value="BTAD"/>
</dbReference>
<evidence type="ECO:0000313" key="4">
    <source>
        <dbReference type="EMBL" id="SHH47511.1"/>
    </source>
</evidence>
<dbReference type="SMART" id="SM00028">
    <property type="entry name" value="TPR"/>
    <property type="match status" value="5"/>
</dbReference>
<organism evidence="4 5">
    <name type="scientific">Anaerosphaera aminiphila DSM 21120</name>
    <dbReference type="NCBI Taxonomy" id="1120995"/>
    <lineage>
        <taxon>Bacteria</taxon>
        <taxon>Bacillati</taxon>
        <taxon>Bacillota</taxon>
        <taxon>Tissierellia</taxon>
        <taxon>Tissierellales</taxon>
        <taxon>Peptoniphilaceae</taxon>
        <taxon>Anaerosphaera</taxon>
    </lineage>
</organism>